<protein>
    <recommendedName>
        <fullName evidence="7">Prospero domain-containing protein</fullName>
    </recommendedName>
</protein>
<evidence type="ECO:0000256" key="3">
    <source>
        <dbReference type="ARBA" id="ARBA00023125"/>
    </source>
</evidence>
<accession>A0A0R3U5F7</accession>
<name>A0A0R3U5F7_MESCO</name>
<evidence type="ECO:0000259" key="7">
    <source>
        <dbReference type="PROSITE" id="PS51818"/>
    </source>
</evidence>
<dbReference type="GO" id="GO:0000981">
    <property type="term" value="F:DNA-binding transcription factor activity, RNA polymerase II-specific"/>
    <property type="evidence" value="ECO:0007669"/>
    <property type="project" value="TreeGrafter"/>
</dbReference>
<gene>
    <name evidence="8" type="ORF">MCOS_LOCUS1956</name>
</gene>
<reference evidence="8 9" key="1">
    <citation type="submission" date="2018-10" db="EMBL/GenBank/DDBJ databases">
        <authorList>
            <consortium name="Pathogen Informatics"/>
        </authorList>
    </citation>
    <scope>NUCLEOTIDE SEQUENCE [LARGE SCALE GENOMIC DNA]</scope>
</reference>
<dbReference type="InterPro" id="IPR009057">
    <property type="entry name" value="Homeodomain-like_sf"/>
</dbReference>
<dbReference type="AlphaFoldDB" id="A0A0R3U5F7"/>
<dbReference type="InterPro" id="IPR037131">
    <property type="entry name" value="Homeo_prospero_dom_sf"/>
</dbReference>
<keyword evidence="5" id="KW-0804">Transcription</keyword>
<sequence length="156" mass="17459">MILGLELGGDGLCPFDPPLSSKFPPIQSQGDDGGGVAVVGGGCLDTPEFYYIQMEKYARVAISEGIRSPNDITVTANSELYRTLALHYNRNQQIEIPEYFRVVVETTMREFFVALSTGKDSEQSWKKPIYKIIARMDQPVPEYFKDPNWMAQLADG</sequence>
<dbReference type="PANTHER" id="PTHR12198">
    <property type="entry name" value="HOMEOBOX PROTEIN PROSPERO/PROX-1/CEH-26"/>
    <property type="match status" value="1"/>
</dbReference>
<dbReference type="GO" id="GO:0007399">
    <property type="term" value="P:nervous system development"/>
    <property type="evidence" value="ECO:0007669"/>
    <property type="project" value="UniProtKB-ARBA"/>
</dbReference>
<dbReference type="Gene3D" id="1.10.10.500">
    <property type="entry name" value="Homeo-prospero domain"/>
    <property type="match status" value="1"/>
</dbReference>
<dbReference type="PROSITE" id="PS51818">
    <property type="entry name" value="HOMEO_PROSPERO"/>
    <property type="match status" value="1"/>
</dbReference>
<dbReference type="OrthoDB" id="10038576at2759"/>
<keyword evidence="4" id="KW-0371">Homeobox</keyword>
<dbReference type="GO" id="GO:0005634">
    <property type="term" value="C:nucleus"/>
    <property type="evidence" value="ECO:0007669"/>
    <property type="project" value="UniProtKB-SubCell"/>
</dbReference>
<dbReference type="GO" id="GO:0048468">
    <property type="term" value="P:cell development"/>
    <property type="evidence" value="ECO:0007669"/>
    <property type="project" value="UniProtKB-ARBA"/>
</dbReference>
<dbReference type="STRING" id="53468.A0A0R3U5F7"/>
<dbReference type="GO" id="GO:0000978">
    <property type="term" value="F:RNA polymerase II cis-regulatory region sequence-specific DNA binding"/>
    <property type="evidence" value="ECO:0007669"/>
    <property type="project" value="TreeGrafter"/>
</dbReference>
<comment type="subcellular location">
    <subcellularLocation>
        <location evidence="1">Nucleus</location>
    </subcellularLocation>
</comment>
<keyword evidence="9" id="KW-1185">Reference proteome</keyword>
<evidence type="ECO:0000256" key="6">
    <source>
        <dbReference type="ARBA" id="ARBA00023242"/>
    </source>
</evidence>
<proteinExistence type="predicted"/>
<feature type="domain" description="Prospero" evidence="7">
    <location>
        <begin position="1"/>
        <end position="154"/>
    </location>
</feature>
<keyword evidence="3" id="KW-0238">DNA-binding</keyword>
<dbReference type="SUPFAM" id="SSF46689">
    <property type="entry name" value="Homeodomain-like"/>
    <property type="match status" value="1"/>
</dbReference>
<keyword evidence="6" id="KW-0539">Nucleus</keyword>
<evidence type="ECO:0000256" key="4">
    <source>
        <dbReference type="ARBA" id="ARBA00023155"/>
    </source>
</evidence>
<evidence type="ECO:0000256" key="5">
    <source>
        <dbReference type="ARBA" id="ARBA00023163"/>
    </source>
</evidence>
<keyword evidence="2" id="KW-0805">Transcription regulation</keyword>
<evidence type="ECO:0000256" key="2">
    <source>
        <dbReference type="ARBA" id="ARBA00023015"/>
    </source>
</evidence>
<dbReference type="EMBL" id="UXSR01000284">
    <property type="protein sequence ID" value="VDD75953.1"/>
    <property type="molecule type" value="Genomic_DNA"/>
</dbReference>
<evidence type="ECO:0000313" key="8">
    <source>
        <dbReference type="EMBL" id="VDD75953.1"/>
    </source>
</evidence>
<evidence type="ECO:0000256" key="1">
    <source>
        <dbReference type="ARBA" id="ARBA00004123"/>
    </source>
</evidence>
<dbReference type="Pfam" id="PF05044">
    <property type="entry name" value="HPD"/>
    <property type="match status" value="1"/>
</dbReference>
<dbReference type="InterPro" id="IPR039350">
    <property type="entry name" value="Prospero_homeodomain"/>
</dbReference>
<dbReference type="PANTHER" id="PTHR12198:SF0">
    <property type="entry name" value="HOMEOBOX PROTEIN PROSPERO"/>
    <property type="match status" value="1"/>
</dbReference>
<dbReference type="InterPro" id="IPR023082">
    <property type="entry name" value="Homeo_prospero_dom"/>
</dbReference>
<evidence type="ECO:0000313" key="9">
    <source>
        <dbReference type="Proteomes" id="UP000267029"/>
    </source>
</evidence>
<organism evidence="8 9">
    <name type="scientific">Mesocestoides corti</name>
    <name type="common">Flatworm</name>
    <dbReference type="NCBI Taxonomy" id="53468"/>
    <lineage>
        <taxon>Eukaryota</taxon>
        <taxon>Metazoa</taxon>
        <taxon>Spiralia</taxon>
        <taxon>Lophotrochozoa</taxon>
        <taxon>Platyhelminthes</taxon>
        <taxon>Cestoda</taxon>
        <taxon>Eucestoda</taxon>
        <taxon>Cyclophyllidea</taxon>
        <taxon>Mesocestoididae</taxon>
        <taxon>Mesocestoides</taxon>
    </lineage>
</organism>
<dbReference type="Proteomes" id="UP000267029">
    <property type="component" value="Unassembled WGS sequence"/>
</dbReference>